<keyword evidence="2" id="KW-1185">Reference proteome</keyword>
<proteinExistence type="predicted"/>
<name>A0ACD1AHC7_9FIRM</name>
<gene>
    <name evidence="1" type="ORF">FRZ06_20305</name>
</gene>
<dbReference type="EMBL" id="CP042469">
    <property type="protein sequence ID" value="QOX65536.1"/>
    <property type="molecule type" value="Genomic_DNA"/>
</dbReference>
<organism evidence="1 2">
    <name type="scientific">Anoxybacterium hadale</name>
    <dbReference type="NCBI Taxonomy" id="3408580"/>
    <lineage>
        <taxon>Bacteria</taxon>
        <taxon>Bacillati</taxon>
        <taxon>Bacillota</taxon>
        <taxon>Clostridia</taxon>
        <taxon>Peptostreptococcales</taxon>
        <taxon>Anaerovoracaceae</taxon>
        <taxon>Anoxybacterium</taxon>
    </lineage>
</organism>
<evidence type="ECO:0000313" key="2">
    <source>
        <dbReference type="Proteomes" id="UP000594014"/>
    </source>
</evidence>
<reference evidence="1" key="1">
    <citation type="submission" date="2019-08" db="EMBL/GenBank/DDBJ databases">
        <title>Genome sequence of Clostridiales bacterium MT110.</title>
        <authorList>
            <person name="Cao J."/>
        </authorList>
    </citation>
    <scope>NUCLEOTIDE SEQUENCE</scope>
    <source>
        <strain evidence="1">MT110</strain>
    </source>
</reference>
<sequence length="847" mass="93200">MKTKQLKEDLFWVGNQDPDLRIFDIIMYTEFGTSYNSYVLKGSEKSMVFETSKAKFSEDYLEKLTGIIPLNEIDYIIVSHTEPDHSGTIEKLLEINPKLKLVGTSAAINFMKEICNKDFNSVIVKDGDKLSLGNKTLKFISAPNLHWPDTMFTFVEEDGILVTCDAFGTHYSLEGITNDTVASKEDYMSSLKYYFDCIMAPFKPNVLDAVKKVQDLDLQMILTGHGPVLIDNPQEIIHLYKEWATETNPNSKKTVIIPYVSAYGYTKMIADKITEGIKAFGDIDVRLYDMVYDDTAKVLDEMYWADGILFGTPTMVGEALKPIWDLTTAIFAKTHGKKIASAFGSYGWSGEGVPNIMERLKQLNMKLYGEGLKIRFKPNDAQLQEAFEFGYGFGASVLAGKIVENVKPSSAPKKVWKCLVCGAEIEGEEPPESCPVCGVGPDQFTALEVSDTSFVSDKAERFVIIGNGAAGTTACEEIRKRNKTCSIEIISSENVIGYNRPMLTKGILSEVDPINFYIKPEEWYREKNITLTLGTTVKEIKKETKELVLENGETRVYDKLILATGADSFIPPIKGAGQEGVFAIRTLEGVNQLQKFLQTVEKTVIIGGGILGLEAAWELKKAGKEVTVIEMAPVIMGRQLDERGSALLTAAAEKSGIKVVTGVGIEEISGDGKAAGVKMADGTLVEAELVILSTGVRQNIELAKVIGIEADRSIKVNEKMETSAENIYACGDCAEFNGVNYAIWGQAVEMGKAAGINAVGDEYQYEAFVPSNAFSGMGTTLFAVGDNGKDPSKVYKTFEVYDGAKNTYEKLYFVNNRFCGGILMGDVSKSAKLLEGYKNQDPITKFL</sequence>
<protein>
    <submittedName>
        <fullName evidence="1">FAD-dependent oxidoreductase</fullName>
    </submittedName>
</protein>
<accession>A0ACD1AHC7</accession>
<dbReference type="Proteomes" id="UP000594014">
    <property type="component" value="Chromosome"/>
</dbReference>
<evidence type="ECO:0000313" key="1">
    <source>
        <dbReference type="EMBL" id="QOX65536.1"/>
    </source>
</evidence>